<name>A0A059KN68_9BURK</name>
<dbReference type="eggNOG" id="ENOG50338DB">
    <property type="taxonomic scope" value="Bacteria"/>
</dbReference>
<comment type="caution">
    <text evidence="1">The sequence shown here is derived from an EMBL/GenBank/DDBJ whole genome shotgun (WGS) entry which is preliminary data.</text>
</comment>
<dbReference type="STRING" id="34103.SAMN05421778_13213"/>
<reference evidence="1 2" key="1">
    <citation type="journal article" date="2014" name="FEMS Microbiol. Ecol.">
        <title>Sphaerotilus natans encrusted with nanoball-shaped Fe(III) oxide minerals formed by nitrate-reducing mixotrophic Fe(II) oxidation.</title>
        <authorList>
            <person name="Park S."/>
            <person name="Kim D.H."/>
            <person name="Lee J.H."/>
            <person name="Hur H.G."/>
        </authorList>
    </citation>
    <scope>NUCLEOTIDE SEQUENCE [LARGE SCALE GENOMIC DNA]</scope>
    <source>
        <strain evidence="1 2">DSM 6575</strain>
    </source>
</reference>
<evidence type="ECO:0000313" key="2">
    <source>
        <dbReference type="Proteomes" id="UP000026714"/>
    </source>
</evidence>
<protein>
    <submittedName>
        <fullName evidence="1">Uncharacterized protein</fullName>
    </submittedName>
</protein>
<accession>A0A059KN68</accession>
<dbReference type="Proteomes" id="UP000026714">
    <property type="component" value="Unassembled WGS sequence"/>
</dbReference>
<dbReference type="EMBL" id="AZRA01000038">
    <property type="protein sequence ID" value="KDB52906.1"/>
    <property type="molecule type" value="Genomic_DNA"/>
</dbReference>
<sequence>MKKGSAFIYPCAGSDVVGPIEHFGQQMETFVFVDIRYQFSRFEVRKPAGWHEDPDSVLIEGPLRSGISPVFLDGQRHYRHIKPAWRHSQYVHAATGRTIDVVFRRGFGQYALHEMPDESLGVFFHRGDSLGEGGSGVFFLANRHKHHAPLSNLLDVIKRKVAYPALIVSDGSNTSIRALQAAGHGDTSVQVFFRHGLRWERVRTLNRGSVVWRVELSPADDPPP</sequence>
<dbReference type="RefSeq" id="WP_037480167.1">
    <property type="nucleotide sequence ID" value="NZ_AZRA01000038.1"/>
</dbReference>
<organism evidence="1 2">
    <name type="scientific">Sphaerotilus natans subsp. natans DSM 6575</name>
    <dbReference type="NCBI Taxonomy" id="1286631"/>
    <lineage>
        <taxon>Bacteria</taxon>
        <taxon>Pseudomonadati</taxon>
        <taxon>Pseudomonadota</taxon>
        <taxon>Betaproteobacteria</taxon>
        <taxon>Burkholderiales</taxon>
        <taxon>Sphaerotilaceae</taxon>
        <taxon>Sphaerotilus</taxon>
    </lineage>
</organism>
<dbReference type="AlphaFoldDB" id="A0A059KN68"/>
<evidence type="ECO:0000313" key="1">
    <source>
        <dbReference type="EMBL" id="KDB52906.1"/>
    </source>
</evidence>
<proteinExistence type="predicted"/>
<gene>
    <name evidence="1" type="ORF">X805_15100</name>
</gene>
<keyword evidence="2" id="KW-1185">Reference proteome</keyword>